<comment type="similarity">
    <text evidence="2 9">Belongs to the glucose-1-phosphate thymidylyltransferase family.</text>
</comment>
<protein>
    <recommendedName>
        <fullName evidence="3 9">Glucose-1-phosphate thymidylyltransferase</fullName>
        <ecNumber evidence="3 9">2.7.7.24</ecNumber>
    </recommendedName>
</protein>
<evidence type="ECO:0000259" key="10">
    <source>
        <dbReference type="Pfam" id="PF00483"/>
    </source>
</evidence>
<evidence type="ECO:0000256" key="7">
    <source>
        <dbReference type="ARBA" id="ARBA00022842"/>
    </source>
</evidence>
<dbReference type="CDD" id="cd02538">
    <property type="entry name" value="G1P_TT_short"/>
    <property type="match status" value="1"/>
</dbReference>
<dbReference type="InterPro" id="IPR005907">
    <property type="entry name" value="G1P_thy_trans_s"/>
</dbReference>
<dbReference type="NCBIfam" id="TIGR01207">
    <property type="entry name" value="rmlA"/>
    <property type="match status" value="1"/>
</dbReference>
<keyword evidence="7 9" id="KW-0460">Magnesium</keyword>
<dbReference type="Proteomes" id="UP000584867">
    <property type="component" value="Unassembled WGS sequence"/>
</dbReference>
<keyword evidence="6 9" id="KW-0479">Metal-binding</keyword>
<evidence type="ECO:0000256" key="3">
    <source>
        <dbReference type="ARBA" id="ARBA00012461"/>
    </source>
</evidence>
<comment type="function">
    <text evidence="9">Catalyzes the formation of dTDP-glucose, from dTTP and glucose 1-phosphate, as well as its pyrophosphorolysis.</text>
</comment>
<comment type="cofactor">
    <cofactor evidence="1">
        <name>Mg(2+)</name>
        <dbReference type="ChEBI" id="CHEBI:18420"/>
    </cofactor>
</comment>
<evidence type="ECO:0000256" key="5">
    <source>
        <dbReference type="ARBA" id="ARBA00022695"/>
    </source>
</evidence>
<keyword evidence="5 9" id="KW-0548">Nucleotidyltransferase</keyword>
<evidence type="ECO:0000313" key="11">
    <source>
        <dbReference type="EMBL" id="MBB5062927.1"/>
    </source>
</evidence>
<sequence>MKGIILAGGSGTRLYPVTQAISKQLLPVYDKPMIYYPLSVLLLAGIRDILIISTPEDTPRFEQLLGTGEQWGIHLQYAVQPSPDGLAQAFLIGKEFLAGEGCCLVLGDNLFYGHDFARSLRKAAAQASGATVFAYAVGDPERYGVVEFDKDGTAISLEEKPLKPKSRYAVTGIYFYDAQVVSVAESLQPSPRGELEITDVNLWYLRNGQLRTELLGRGMAWLDTGTHNSLLDAANFIQTIERRQGLKIACPEEIAYRLGYITAAELEALAAKLGKSTYATYLQRILAETVY</sequence>
<dbReference type="PANTHER" id="PTHR43532">
    <property type="entry name" value="GLUCOSE-1-PHOSPHATE THYMIDYLYLTRANSFERASE"/>
    <property type="match status" value="1"/>
</dbReference>
<dbReference type="EMBL" id="JACHIO010000004">
    <property type="protein sequence ID" value="MBB5062927.1"/>
    <property type="molecule type" value="Genomic_DNA"/>
</dbReference>
<comment type="catalytic activity">
    <reaction evidence="8 9">
        <text>dTTP + alpha-D-glucose 1-phosphate + H(+) = dTDP-alpha-D-glucose + diphosphate</text>
        <dbReference type="Rhea" id="RHEA:15225"/>
        <dbReference type="ChEBI" id="CHEBI:15378"/>
        <dbReference type="ChEBI" id="CHEBI:33019"/>
        <dbReference type="ChEBI" id="CHEBI:37568"/>
        <dbReference type="ChEBI" id="CHEBI:57477"/>
        <dbReference type="ChEBI" id="CHEBI:58601"/>
        <dbReference type="EC" id="2.7.7.24"/>
    </reaction>
</comment>
<dbReference type="GO" id="GO:0008879">
    <property type="term" value="F:glucose-1-phosphate thymidylyltransferase activity"/>
    <property type="evidence" value="ECO:0007669"/>
    <property type="project" value="UniProtKB-EC"/>
</dbReference>
<keyword evidence="4 9" id="KW-0808">Transferase</keyword>
<comment type="caution">
    <text evidence="11">The sequence shown here is derived from an EMBL/GenBank/DDBJ whole genome shotgun (WGS) entry which is preliminary data.</text>
</comment>
<reference evidence="11 12" key="1">
    <citation type="submission" date="2020-08" db="EMBL/GenBank/DDBJ databases">
        <title>Genomic Encyclopedia of Type Strains, Phase IV (KMG-V): Genome sequencing to study the core and pangenomes of soil and plant-associated prokaryotes.</title>
        <authorList>
            <person name="Whitman W."/>
        </authorList>
    </citation>
    <scope>NUCLEOTIDE SEQUENCE [LARGE SCALE GENOMIC DNA]</scope>
    <source>
        <strain evidence="11 12">X5P3</strain>
    </source>
</reference>
<evidence type="ECO:0000256" key="6">
    <source>
        <dbReference type="ARBA" id="ARBA00022723"/>
    </source>
</evidence>
<dbReference type="Pfam" id="PF00483">
    <property type="entry name" value="NTP_transferase"/>
    <property type="match status" value="1"/>
</dbReference>
<dbReference type="EC" id="2.7.7.24" evidence="3 9"/>
<dbReference type="SUPFAM" id="SSF53448">
    <property type="entry name" value="Nucleotide-diphospho-sugar transferases"/>
    <property type="match status" value="1"/>
</dbReference>
<dbReference type="InterPro" id="IPR029044">
    <property type="entry name" value="Nucleotide-diphossugar_trans"/>
</dbReference>
<accession>A0A7W8E8M6</accession>
<proteinExistence type="inferred from homology"/>
<dbReference type="AlphaFoldDB" id="A0A7W8E8M6"/>
<evidence type="ECO:0000256" key="8">
    <source>
        <dbReference type="ARBA" id="ARBA00049336"/>
    </source>
</evidence>
<dbReference type="GO" id="GO:0046872">
    <property type="term" value="F:metal ion binding"/>
    <property type="evidence" value="ECO:0007669"/>
    <property type="project" value="UniProtKB-KW"/>
</dbReference>
<organism evidence="11 12">
    <name type="scientific">Granulicella mallensis</name>
    <dbReference type="NCBI Taxonomy" id="940614"/>
    <lineage>
        <taxon>Bacteria</taxon>
        <taxon>Pseudomonadati</taxon>
        <taxon>Acidobacteriota</taxon>
        <taxon>Terriglobia</taxon>
        <taxon>Terriglobales</taxon>
        <taxon>Acidobacteriaceae</taxon>
        <taxon>Granulicella</taxon>
    </lineage>
</organism>
<evidence type="ECO:0000313" key="12">
    <source>
        <dbReference type="Proteomes" id="UP000584867"/>
    </source>
</evidence>
<dbReference type="RefSeq" id="WP_184253715.1">
    <property type="nucleotide sequence ID" value="NZ_JACHIO010000004.1"/>
</dbReference>
<dbReference type="FunFam" id="3.90.550.10:FF:000023">
    <property type="entry name" value="Glucose-1-phosphate thymidylyltransferase"/>
    <property type="match status" value="1"/>
</dbReference>
<evidence type="ECO:0000256" key="4">
    <source>
        <dbReference type="ARBA" id="ARBA00022679"/>
    </source>
</evidence>
<evidence type="ECO:0000256" key="1">
    <source>
        <dbReference type="ARBA" id="ARBA00001946"/>
    </source>
</evidence>
<evidence type="ECO:0000256" key="9">
    <source>
        <dbReference type="RuleBase" id="RU003706"/>
    </source>
</evidence>
<name>A0A7W8E8M6_9BACT</name>
<dbReference type="InterPro" id="IPR005835">
    <property type="entry name" value="NTP_transferase_dom"/>
</dbReference>
<gene>
    <name evidence="11" type="ORF">HDF15_001264</name>
</gene>
<dbReference type="Gene3D" id="3.90.550.10">
    <property type="entry name" value="Spore Coat Polysaccharide Biosynthesis Protein SpsA, Chain A"/>
    <property type="match status" value="1"/>
</dbReference>
<feature type="domain" description="Nucleotidyl transferase" evidence="10">
    <location>
        <begin position="2"/>
        <end position="238"/>
    </location>
</feature>
<dbReference type="PANTHER" id="PTHR43532:SF1">
    <property type="entry name" value="GLUCOSE-1-PHOSPHATE THYMIDYLYLTRANSFERASE 1"/>
    <property type="match status" value="1"/>
</dbReference>
<evidence type="ECO:0000256" key="2">
    <source>
        <dbReference type="ARBA" id="ARBA00010480"/>
    </source>
</evidence>